<feature type="transmembrane region" description="Helical" evidence="7">
    <location>
        <begin position="422"/>
        <end position="441"/>
    </location>
</feature>
<protein>
    <submittedName>
        <fullName evidence="9">GliA</fullName>
    </submittedName>
</protein>
<evidence type="ECO:0000256" key="6">
    <source>
        <dbReference type="SAM" id="MobiDB-lite"/>
    </source>
</evidence>
<name>A0AAW0R2E1_9PEZI</name>
<feature type="compositionally biased region" description="Basic and acidic residues" evidence="6">
    <location>
        <begin position="10"/>
        <end position="26"/>
    </location>
</feature>
<feature type="domain" description="Major facilitator superfamily (MFS) profile" evidence="8">
    <location>
        <begin position="65"/>
        <end position="591"/>
    </location>
</feature>
<feature type="transmembrane region" description="Helical" evidence="7">
    <location>
        <begin position="188"/>
        <end position="211"/>
    </location>
</feature>
<dbReference type="SUPFAM" id="SSF103473">
    <property type="entry name" value="MFS general substrate transporter"/>
    <property type="match status" value="2"/>
</dbReference>
<dbReference type="PANTHER" id="PTHR23501">
    <property type="entry name" value="MAJOR FACILITATOR SUPERFAMILY"/>
    <property type="match status" value="1"/>
</dbReference>
<dbReference type="GO" id="GO:0022857">
    <property type="term" value="F:transmembrane transporter activity"/>
    <property type="evidence" value="ECO:0007669"/>
    <property type="project" value="InterPro"/>
</dbReference>
<feature type="transmembrane region" description="Helical" evidence="7">
    <location>
        <begin position="260"/>
        <end position="277"/>
    </location>
</feature>
<feature type="compositionally biased region" description="Polar residues" evidence="6">
    <location>
        <begin position="27"/>
        <end position="38"/>
    </location>
</feature>
<keyword evidence="10" id="KW-1185">Reference proteome</keyword>
<evidence type="ECO:0000256" key="7">
    <source>
        <dbReference type="SAM" id="Phobius"/>
    </source>
</evidence>
<keyword evidence="2" id="KW-0813">Transport</keyword>
<organism evidence="9 10">
    <name type="scientific">Apiospora kogelbergensis</name>
    <dbReference type="NCBI Taxonomy" id="1337665"/>
    <lineage>
        <taxon>Eukaryota</taxon>
        <taxon>Fungi</taxon>
        <taxon>Dikarya</taxon>
        <taxon>Ascomycota</taxon>
        <taxon>Pezizomycotina</taxon>
        <taxon>Sordariomycetes</taxon>
        <taxon>Xylariomycetidae</taxon>
        <taxon>Amphisphaeriales</taxon>
        <taxon>Apiosporaceae</taxon>
        <taxon>Apiospora</taxon>
    </lineage>
</organism>
<feature type="transmembrane region" description="Helical" evidence="7">
    <location>
        <begin position="289"/>
        <end position="308"/>
    </location>
</feature>
<evidence type="ECO:0000256" key="3">
    <source>
        <dbReference type="ARBA" id="ARBA00022692"/>
    </source>
</evidence>
<dbReference type="Proteomes" id="UP001392437">
    <property type="component" value="Unassembled WGS sequence"/>
</dbReference>
<gene>
    <name evidence="9" type="ORF">PG999_005552</name>
</gene>
<evidence type="ECO:0000256" key="1">
    <source>
        <dbReference type="ARBA" id="ARBA00004141"/>
    </source>
</evidence>
<keyword evidence="5 7" id="KW-0472">Membrane</keyword>
<dbReference type="PANTHER" id="PTHR23501:SF177">
    <property type="entry name" value="MAJOR FACILITATOR SUPERFAMILY (MFS) PROFILE DOMAIN-CONTAINING PROTEIN-RELATED"/>
    <property type="match status" value="1"/>
</dbReference>
<evidence type="ECO:0000256" key="2">
    <source>
        <dbReference type="ARBA" id="ARBA00022448"/>
    </source>
</evidence>
<feature type="transmembrane region" description="Helical" evidence="7">
    <location>
        <begin position="155"/>
        <end position="176"/>
    </location>
</feature>
<proteinExistence type="predicted"/>
<feature type="region of interest" description="Disordered" evidence="6">
    <location>
        <begin position="1"/>
        <end position="53"/>
    </location>
</feature>
<dbReference type="Pfam" id="PF07690">
    <property type="entry name" value="MFS_1"/>
    <property type="match status" value="1"/>
</dbReference>
<dbReference type="GO" id="GO:0005886">
    <property type="term" value="C:plasma membrane"/>
    <property type="evidence" value="ECO:0007669"/>
    <property type="project" value="TreeGrafter"/>
</dbReference>
<dbReference type="Gene3D" id="1.20.1250.20">
    <property type="entry name" value="MFS general substrate transporter like domains"/>
    <property type="match status" value="1"/>
</dbReference>
<feature type="transmembrane region" description="Helical" evidence="7">
    <location>
        <begin position="218"/>
        <end position="240"/>
    </location>
</feature>
<dbReference type="FunFam" id="1.20.1720.10:FF:000012">
    <property type="entry name" value="MFS toxin efflux pump (AflT)"/>
    <property type="match status" value="1"/>
</dbReference>
<feature type="transmembrane region" description="Helical" evidence="7">
    <location>
        <begin position="328"/>
        <end position="348"/>
    </location>
</feature>
<dbReference type="EMBL" id="JAQQWP010000004">
    <property type="protein sequence ID" value="KAK8121432.1"/>
    <property type="molecule type" value="Genomic_DNA"/>
</dbReference>
<comment type="subcellular location">
    <subcellularLocation>
        <location evidence="1">Membrane</location>
        <topology evidence="1">Multi-pass membrane protein</topology>
    </subcellularLocation>
</comment>
<comment type="caution">
    <text evidence="9">The sequence shown here is derived from an EMBL/GenBank/DDBJ whole genome shotgun (WGS) entry which is preliminary data.</text>
</comment>
<accession>A0AAW0R2E1</accession>
<dbReference type="Gene3D" id="1.20.1720.10">
    <property type="entry name" value="Multidrug resistance protein D"/>
    <property type="match status" value="1"/>
</dbReference>
<feature type="transmembrane region" description="Helical" evidence="7">
    <location>
        <begin position="62"/>
        <end position="88"/>
    </location>
</feature>
<feature type="transmembrane region" description="Helical" evidence="7">
    <location>
        <begin position="556"/>
        <end position="577"/>
    </location>
</feature>
<sequence>MATKNNGNESETHDSNLASHEVDHNSGRNMSQDPPSSTFKEKEEVAETDEGSNDEYPTGFRLFLVVVALILCTFIIALDVTIVATAIPKITDEFHGLGDVAWYSSAFMMCYGGFQSSWGKVYKYYPLKTIFIITILIFELGSLICAVAPTSTALIIGRAIAGLGAGGATAGAYTMIAFSAPTPKQPILMGYLGASYGIATAIGPLIGGVFTDKVTWRWCFYINLPIGAISAFIVLIWFHSPNAARPAVAPWKEKLLQMDLLGTTLLVGGITAFILACQYGGQQNPWRSGVLIGLIVCTVMLFLIFGVWEWWMGERGIYPPRLMKMRTVLVPCLFTFVNAGSYFINLYYLPIYFQSIDNASPISSGVRNLALIIAVTICTLASGYFISKTGWAAPVMIGSCIVATIGAGLLYALDIGSSVGEWIGYQIVAGIGWGLSLQVFLVVAQGYSSAADIPAITGVTSCKWIFSPHHRTLSEYKWLLTVTRYHSIAFQTIGGAFLLAAAQCAFVNVLSSSIATNAPHLDPDIVVNTGATQLRATFSESDMPAVLSAYMSGLKAAHAVAIAGAGLGVFISLFCPLERLHGDKSDSSDDL</sequence>
<evidence type="ECO:0000313" key="9">
    <source>
        <dbReference type="EMBL" id="KAK8121432.1"/>
    </source>
</evidence>
<feature type="transmembrane region" description="Helical" evidence="7">
    <location>
        <begin position="130"/>
        <end position="148"/>
    </location>
</feature>
<evidence type="ECO:0000256" key="5">
    <source>
        <dbReference type="ARBA" id="ARBA00023136"/>
    </source>
</evidence>
<feature type="transmembrane region" description="Helical" evidence="7">
    <location>
        <begin position="392"/>
        <end position="413"/>
    </location>
</feature>
<evidence type="ECO:0000259" key="8">
    <source>
        <dbReference type="PROSITE" id="PS50850"/>
    </source>
</evidence>
<dbReference type="InterPro" id="IPR020846">
    <property type="entry name" value="MFS_dom"/>
</dbReference>
<keyword evidence="4 7" id="KW-1133">Transmembrane helix</keyword>
<reference evidence="9 10" key="1">
    <citation type="submission" date="2023-01" db="EMBL/GenBank/DDBJ databases">
        <title>Analysis of 21 Apiospora genomes using comparative genomics revels a genus with tremendous synthesis potential of carbohydrate active enzymes and secondary metabolites.</title>
        <authorList>
            <person name="Sorensen T."/>
        </authorList>
    </citation>
    <scope>NUCLEOTIDE SEQUENCE [LARGE SCALE GENOMIC DNA]</scope>
    <source>
        <strain evidence="9 10">CBS 117206</strain>
    </source>
</reference>
<dbReference type="PROSITE" id="PS50850">
    <property type="entry name" value="MFS"/>
    <property type="match status" value="1"/>
</dbReference>
<dbReference type="InterPro" id="IPR011701">
    <property type="entry name" value="MFS"/>
</dbReference>
<dbReference type="PRINTS" id="PR01036">
    <property type="entry name" value="TCRTETB"/>
</dbReference>
<evidence type="ECO:0000313" key="10">
    <source>
        <dbReference type="Proteomes" id="UP001392437"/>
    </source>
</evidence>
<feature type="transmembrane region" description="Helical" evidence="7">
    <location>
        <begin position="369"/>
        <end position="386"/>
    </location>
</feature>
<dbReference type="AlphaFoldDB" id="A0AAW0R2E1"/>
<feature type="transmembrane region" description="Helical" evidence="7">
    <location>
        <begin position="487"/>
        <end position="510"/>
    </location>
</feature>
<keyword evidence="3 7" id="KW-0812">Transmembrane</keyword>
<evidence type="ECO:0000256" key="4">
    <source>
        <dbReference type="ARBA" id="ARBA00022989"/>
    </source>
</evidence>
<dbReference type="InterPro" id="IPR036259">
    <property type="entry name" value="MFS_trans_sf"/>
</dbReference>
<dbReference type="CDD" id="cd17502">
    <property type="entry name" value="MFS_Azr1_MDR_like"/>
    <property type="match status" value="1"/>
</dbReference>